<dbReference type="EMBL" id="LQPE01000095">
    <property type="protein sequence ID" value="ORW04918.1"/>
    <property type="molecule type" value="Genomic_DNA"/>
</dbReference>
<dbReference type="Proteomes" id="UP000193487">
    <property type="component" value="Unassembled WGS sequence"/>
</dbReference>
<comment type="caution">
    <text evidence="1">The sequence shown here is derived from an EMBL/GenBank/DDBJ whole genome shotgun (WGS) entry which is preliminary data.</text>
</comment>
<name>A0A1X1Y1E0_9MYCO</name>
<evidence type="ECO:0000313" key="1">
    <source>
        <dbReference type="EMBL" id="ORW04918.1"/>
    </source>
</evidence>
<evidence type="ECO:0000313" key="2">
    <source>
        <dbReference type="Proteomes" id="UP000193487"/>
    </source>
</evidence>
<sequence length="90" mass="9783">MSDRGDRIQGTAVVSLNEVIDADLDSFLDLISERAFGSDTAYFAVDVQYRIIASTADRLTLDVTAAIDPNSDACAQDTTHRLADTTTEIR</sequence>
<gene>
    <name evidence="1" type="ORF">AWC14_02195</name>
</gene>
<accession>A0A1X1Y1E0</accession>
<organism evidence="1 2">
    <name type="scientific">Mycobacterium kyorinense</name>
    <dbReference type="NCBI Taxonomy" id="487514"/>
    <lineage>
        <taxon>Bacteria</taxon>
        <taxon>Bacillati</taxon>
        <taxon>Actinomycetota</taxon>
        <taxon>Actinomycetes</taxon>
        <taxon>Mycobacteriales</taxon>
        <taxon>Mycobacteriaceae</taxon>
        <taxon>Mycobacterium</taxon>
    </lineage>
</organism>
<evidence type="ECO:0008006" key="3">
    <source>
        <dbReference type="Google" id="ProtNLM"/>
    </source>
</evidence>
<dbReference type="RefSeq" id="WP_083071441.1">
    <property type="nucleotide sequence ID" value="NZ_LQPE01000095.1"/>
</dbReference>
<dbReference type="AlphaFoldDB" id="A0A1X1Y1E0"/>
<protein>
    <recommendedName>
        <fullName evidence="3">Halobacterial output domain-containing protein</fullName>
    </recommendedName>
</protein>
<proteinExistence type="predicted"/>
<keyword evidence="2" id="KW-1185">Reference proteome</keyword>
<reference evidence="1 2" key="1">
    <citation type="submission" date="2016-01" db="EMBL/GenBank/DDBJ databases">
        <title>The new phylogeny of the genus Mycobacterium.</title>
        <authorList>
            <person name="Tarcisio F."/>
            <person name="Conor M."/>
            <person name="Antonella G."/>
            <person name="Elisabetta G."/>
            <person name="Giulia F.S."/>
            <person name="Sara T."/>
            <person name="Anna F."/>
            <person name="Clotilde B."/>
            <person name="Roberto B."/>
            <person name="Veronica D.S."/>
            <person name="Fabio R."/>
            <person name="Monica P."/>
            <person name="Olivier J."/>
            <person name="Enrico T."/>
            <person name="Nicola S."/>
        </authorList>
    </citation>
    <scope>NUCLEOTIDE SEQUENCE [LARGE SCALE GENOMIC DNA]</scope>
    <source>
        <strain evidence="1 2">DSM 45166</strain>
    </source>
</reference>